<accession>A0A0C3F3X3</accession>
<name>A0A0C3F3X3_PILCF</name>
<feature type="compositionally biased region" description="Acidic residues" evidence="1">
    <location>
        <begin position="67"/>
        <end position="76"/>
    </location>
</feature>
<keyword evidence="3" id="KW-1185">Reference proteome</keyword>
<feature type="region of interest" description="Disordered" evidence="1">
    <location>
        <begin position="1"/>
        <end position="121"/>
    </location>
</feature>
<organism evidence="2 3">
    <name type="scientific">Piloderma croceum (strain F 1598)</name>
    <dbReference type="NCBI Taxonomy" id="765440"/>
    <lineage>
        <taxon>Eukaryota</taxon>
        <taxon>Fungi</taxon>
        <taxon>Dikarya</taxon>
        <taxon>Basidiomycota</taxon>
        <taxon>Agaricomycotina</taxon>
        <taxon>Agaricomycetes</taxon>
        <taxon>Agaricomycetidae</taxon>
        <taxon>Atheliales</taxon>
        <taxon>Atheliaceae</taxon>
        <taxon>Piloderma</taxon>
    </lineage>
</organism>
<evidence type="ECO:0000313" key="3">
    <source>
        <dbReference type="Proteomes" id="UP000054166"/>
    </source>
</evidence>
<feature type="compositionally biased region" description="Polar residues" evidence="1">
    <location>
        <begin position="20"/>
        <end position="31"/>
    </location>
</feature>
<dbReference type="Proteomes" id="UP000054166">
    <property type="component" value="Unassembled WGS sequence"/>
</dbReference>
<dbReference type="AlphaFoldDB" id="A0A0C3F3X3"/>
<sequence>MTRHNARQRSNSADGAYTPTEAQNVTRTEAPQCSCRGRGRSVAANVPRQTRQVNRGLTPAPPTVEYIDIDLGDNSDEDSHSSHSDNSPAAPPNPPIATASSAGDAPIVRPVITPGSQGSNARVANDINHFFQRGRKNNPQTSTVCLCCEQAQDRPYLYD</sequence>
<dbReference type="HOGENOM" id="CLU_1661469_0_0_1"/>
<gene>
    <name evidence="2" type="ORF">PILCRDRAFT_14172</name>
</gene>
<protein>
    <submittedName>
        <fullName evidence="2">Uncharacterized protein</fullName>
    </submittedName>
</protein>
<reference evidence="3" key="2">
    <citation type="submission" date="2015-01" db="EMBL/GenBank/DDBJ databases">
        <title>Evolutionary Origins and Diversification of the Mycorrhizal Mutualists.</title>
        <authorList>
            <consortium name="DOE Joint Genome Institute"/>
            <consortium name="Mycorrhizal Genomics Consortium"/>
            <person name="Kohler A."/>
            <person name="Kuo A."/>
            <person name="Nagy L.G."/>
            <person name="Floudas D."/>
            <person name="Copeland A."/>
            <person name="Barry K.W."/>
            <person name="Cichocki N."/>
            <person name="Veneault-Fourrey C."/>
            <person name="LaButti K."/>
            <person name="Lindquist E.A."/>
            <person name="Lipzen A."/>
            <person name="Lundell T."/>
            <person name="Morin E."/>
            <person name="Murat C."/>
            <person name="Riley R."/>
            <person name="Ohm R."/>
            <person name="Sun H."/>
            <person name="Tunlid A."/>
            <person name="Henrissat B."/>
            <person name="Grigoriev I.V."/>
            <person name="Hibbett D.S."/>
            <person name="Martin F."/>
        </authorList>
    </citation>
    <scope>NUCLEOTIDE SEQUENCE [LARGE SCALE GENOMIC DNA]</scope>
    <source>
        <strain evidence="3">F 1598</strain>
    </source>
</reference>
<reference evidence="2 3" key="1">
    <citation type="submission" date="2014-04" db="EMBL/GenBank/DDBJ databases">
        <authorList>
            <consortium name="DOE Joint Genome Institute"/>
            <person name="Kuo A."/>
            <person name="Tarkka M."/>
            <person name="Buscot F."/>
            <person name="Kohler A."/>
            <person name="Nagy L.G."/>
            <person name="Floudas D."/>
            <person name="Copeland A."/>
            <person name="Barry K.W."/>
            <person name="Cichocki N."/>
            <person name="Veneault-Fourrey C."/>
            <person name="LaButti K."/>
            <person name="Lindquist E.A."/>
            <person name="Lipzen A."/>
            <person name="Lundell T."/>
            <person name="Morin E."/>
            <person name="Murat C."/>
            <person name="Sun H."/>
            <person name="Tunlid A."/>
            <person name="Henrissat B."/>
            <person name="Grigoriev I.V."/>
            <person name="Hibbett D.S."/>
            <person name="Martin F."/>
            <person name="Nordberg H.P."/>
            <person name="Cantor M.N."/>
            <person name="Hua S.X."/>
        </authorList>
    </citation>
    <scope>NUCLEOTIDE SEQUENCE [LARGE SCALE GENOMIC DNA]</scope>
    <source>
        <strain evidence="2 3">F 1598</strain>
    </source>
</reference>
<dbReference type="InParanoid" id="A0A0C3F3X3"/>
<proteinExistence type="predicted"/>
<evidence type="ECO:0000256" key="1">
    <source>
        <dbReference type="SAM" id="MobiDB-lite"/>
    </source>
</evidence>
<dbReference type="EMBL" id="KN833056">
    <property type="protein sequence ID" value="KIM74739.1"/>
    <property type="molecule type" value="Genomic_DNA"/>
</dbReference>
<evidence type="ECO:0000313" key="2">
    <source>
        <dbReference type="EMBL" id="KIM74739.1"/>
    </source>
</evidence>